<reference evidence="1 2" key="1">
    <citation type="journal article" date="2020" name="ISME J.">
        <title>Uncovering the hidden diversity of litter-decomposition mechanisms in mushroom-forming fungi.</title>
        <authorList>
            <person name="Floudas D."/>
            <person name="Bentzer J."/>
            <person name="Ahren D."/>
            <person name="Johansson T."/>
            <person name="Persson P."/>
            <person name="Tunlid A."/>
        </authorList>
    </citation>
    <scope>NUCLEOTIDE SEQUENCE [LARGE SCALE GENOMIC DNA]</scope>
    <source>
        <strain evidence="1 2">CBS 175.51</strain>
    </source>
</reference>
<organism evidence="1 2">
    <name type="scientific">Ephemerocybe angulata</name>
    <dbReference type="NCBI Taxonomy" id="980116"/>
    <lineage>
        <taxon>Eukaryota</taxon>
        <taxon>Fungi</taxon>
        <taxon>Dikarya</taxon>
        <taxon>Basidiomycota</taxon>
        <taxon>Agaricomycotina</taxon>
        <taxon>Agaricomycetes</taxon>
        <taxon>Agaricomycetidae</taxon>
        <taxon>Agaricales</taxon>
        <taxon>Agaricineae</taxon>
        <taxon>Psathyrellaceae</taxon>
        <taxon>Ephemerocybe</taxon>
    </lineage>
</organism>
<name>A0A8H5FFJ0_9AGAR</name>
<proteinExistence type="predicted"/>
<accession>A0A8H5FFJ0</accession>
<comment type="caution">
    <text evidence="1">The sequence shown here is derived from an EMBL/GenBank/DDBJ whole genome shotgun (WGS) entry which is preliminary data.</text>
</comment>
<dbReference type="Proteomes" id="UP000541558">
    <property type="component" value="Unassembled WGS sequence"/>
</dbReference>
<evidence type="ECO:0000313" key="1">
    <source>
        <dbReference type="EMBL" id="KAF5334964.1"/>
    </source>
</evidence>
<dbReference type="EMBL" id="JAACJK010000065">
    <property type="protein sequence ID" value="KAF5334964.1"/>
    <property type="molecule type" value="Genomic_DNA"/>
</dbReference>
<dbReference type="AlphaFoldDB" id="A0A8H5FFJ0"/>
<protein>
    <submittedName>
        <fullName evidence="1">Uncharacterized protein</fullName>
    </submittedName>
</protein>
<gene>
    <name evidence="1" type="ORF">D9611_009966</name>
</gene>
<evidence type="ECO:0000313" key="2">
    <source>
        <dbReference type="Proteomes" id="UP000541558"/>
    </source>
</evidence>
<keyword evidence="2" id="KW-1185">Reference proteome</keyword>
<sequence length="168" mass="18529">MLKPTKDWPAGELENNMRFRDAFNECYRHSECSRPRQTCDEIHSRVVAGAHRVWPGIRGARGRQGCAAGEICQRLKMPLNFTGSGVLDVHGDGEGQDRRGLGGRRVMVWVSAFSGSQVVSGTCVGREARGWPGYACGFLLQYDPLSLTSGVALDVYGDDSHGEWWNRG</sequence>